<keyword evidence="2" id="KW-1185">Reference proteome</keyword>
<evidence type="ECO:0000313" key="1">
    <source>
        <dbReference type="EMBL" id="OAD55662.1"/>
    </source>
</evidence>
<dbReference type="Gene3D" id="3.10.10.10">
    <property type="entry name" value="HIV Type 1 Reverse Transcriptase, subunit A, domain 1"/>
    <property type="match status" value="1"/>
</dbReference>
<name>A0A310SE86_9HYME</name>
<dbReference type="AlphaFoldDB" id="A0A310SE86"/>
<organism evidence="1 2">
    <name type="scientific">Eufriesea mexicana</name>
    <dbReference type="NCBI Taxonomy" id="516756"/>
    <lineage>
        <taxon>Eukaryota</taxon>
        <taxon>Metazoa</taxon>
        <taxon>Ecdysozoa</taxon>
        <taxon>Arthropoda</taxon>
        <taxon>Hexapoda</taxon>
        <taxon>Insecta</taxon>
        <taxon>Pterygota</taxon>
        <taxon>Neoptera</taxon>
        <taxon>Endopterygota</taxon>
        <taxon>Hymenoptera</taxon>
        <taxon>Apocrita</taxon>
        <taxon>Aculeata</taxon>
        <taxon>Apoidea</taxon>
        <taxon>Anthophila</taxon>
        <taxon>Apidae</taxon>
        <taxon>Eufriesea</taxon>
    </lineage>
</organism>
<evidence type="ECO:0000313" key="2">
    <source>
        <dbReference type="Proteomes" id="UP000250275"/>
    </source>
</evidence>
<dbReference type="GO" id="GO:0071897">
    <property type="term" value="P:DNA biosynthetic process"/>
    <property type="evidence" value="ECO:0007669"/>
    <property type="project" value="UniProtKB-ARBA"/>
</dbReference>
<accession>A0A310SE86</accession>
<proteinExistence type="predicted"/>
<sequence>MIKSDLENTKLLAINFIEKDDCFCDYTSYSEKIKQVISNYKSVKNVQTTVDTKIVMQKQDSTYSCSRRSALKEKDILSKQIEEWLQNGVIQASTSKLAIPVMIVSKKNVYTGFYNHDTLAKPGGYIT</sequence>
<gene>
    <name evidence="1" type="ORF">WN48_04417</name>
</gene>
<dbReference type="Proteomes" id="UP000250275">
    <property type="component" value="Unassembled WGS sequence"/>
</dbReference>
<dbReference type="InterPro" id="IPR043502">
    <property type="entry name" value="DNA/RNA_pol_sf"/>
</dbReference>
<dbReference type="SUPFAM" id="SSF56672">
    <property type="entry name" value="DNA/RNA polymerases"/>
    <property type="match status" value="1"/>
</dbReference>
<protein>
    <submittedName>
        <fullName evidence="1">Uncharacterized protein</fullName>
    </submittedName>
</protein>
<reference evidence="1 2" key="1">
    <citation type="submission" date="2015-07" db="EMBL/GenBank/DDBJ databases">
        <title>The genome of Eufriesea mexicana.</title>
        <authorList>
            <person name="Pan H."/>
            <person name="Kapheim K."/>
        </authorList>
    </citation>
    <scope>NUCLEOTIDE SEQUENCE [LARGE SCALE GENOMIC DNA]</scope>
    <source>
        <strain evidence="1">0111107269</strain>
        <tissue evidence="1">Whole body</tissue>
    </source>
</reference>
<dbReference type="EMBL" id="KQ762552">
    <property type="protein sequence ID" value="OAD55662.1"/>
    <property type="molecule type" value="Genomic_DNA"/>
</dbReference>